<reference evidence="2" key="1">
    <citation type="submission" date="2020-10" db="EMBL/GenBank/DDBJ databases">
        <authorList>
            <person name="Gilroy R."/>
        </authorList>
    </citation>
    <scope>NUCLEOTIDE SEQUENCE</scope>
    <source>
        <strain evidence="2">35461</strain>
    </source>
</reference>
<name>A0A9D1NLX3_9BACT</name>
<evidence type="ECO:0000256" key="1">
    <source>
        <dbReference type="SAM" id="Phobius"/>
    </source>
</evidence>
<feature type="transmembrane region" description="Helical" evidence="1">
    <location>
        <begin position="97"/>
        <end position="126"/>
    </location>
</feature>
<feature type="transmembrane region" description="Helical" evidence="1">
    <location>
        <begin position="231"/>
        <end position="254"/>
    </location>
</feature>
<feature type="transmembrane region" description="Helical" evidence="1">
    <location>
        <begin position="274"/>
        <end position="302"/>
    </location>
</feature>
<dbReference type="EMBL" id="DVOR01000096">
    <property type="protein sequence ID" value="HIV09075.1"/>
    <property type="molecule type" value="Genomic_DNA"/>
</dbReference>
<feature type="transmembrane region" description="Helical" evidence="1">
    <location>
        <begin position="146"/>
        <end position="171"/>
    </location>
</feature>
<reference evidence="2" key="2">
    <citation type="journal article" date="2021" name="PeerJ">
        <title>Extensive microbial diversity within the chicken gut microbiome revealed by metagenomics and culture.</title>
        <authorList>
            <person name="Gilroy R."/>
            <person name="Ravi A."/>
            <person name="Getino M."/>
            <person name="Pursley I."/>
            <person name="Horton D.L."/>
            <person name="Alikhan N.F."/>
            <person name="Baker D."/>
            <person name="Gharbi K."/>
            <person name="Hall N."/>
            <person name="Watson M."/>
            <person name="Adriaenssens E.M."/>
            <person name="Foster-Nyarko E."/>
            <person name="Jarju S."/>
            <person name="Secka A."/>
            <person name="Antonio M."/>
            <person name="Oren A."/>
            <person name="Chaudhuri R.R."/>
            <person name="La Ragione R."/>
            <person name="Hildebrand F."/>
            <person name="Pallen M.J."/>
        </authorList>
    </citation>
    <scope>NUCLEOTIDE SEQUENCE</scope>
    <source>
        <strain evidence="2">35461</strain>
    </source>
</reference>
<accession>A0A9D1NLX3</accession>
<feature type="transmembrane region" description="Helical" evidence="1">
    <location>
        <begin position="33"/>
        <end position="51"/>
    </location>
</feature>
<evidence type="ECO:0000313" key="2">
    <source>
        <dbReference type="EMBL" id="HIV09075.1"/>
    </source>
</evidence>
<comment type="caution">
    <text evidence="2">The sequence shown here is derived from an EMBL/GenBank/DDBJ whole genome shotgun (WGS) entry which is preliminary data.</text>
</comment>
<dbReference type="AlphaFoldDB" id="A0A9D1NLX3"/>
<organism evidence="2 3">
    <name type="scientific">Candidatus Spyradenecus faecavium</name>
    <dbReference type="NCBI Taxonomy" id="2840947"/>
    <lineage>
        <taxon>Bacteria</taxon>
        <taxon>Pseudomonadati</taxon>
        <taxon>Lentisphaerota</taxon>
        <taxon>Lentisphaeria</taxon>
        <taxon>Lentisphaerales</taxon>
        <taxon>Lentisphaeraceae</taxon>
        <taxon>Lentisphaeraceae incertae sedis</taxon>
        <taxon>Candidatus Spyradenecus</taxon>
    </lineage>
</organism>
<keyword evidence="1" id="KW-1133">Transmembrane helix</keyword>
<proteinExistence type="predicted"/>
<evidence type="ECO:0000313" key="3">
    <source>
        <dbReference type="Proteomes" id="UP000886845"/>
    </source>
</evidence>
<gene>
    <name evidence="2" type="ORF">IAC79_03035</name>
</gene>
<dbReference type="Proteomes" id="UP000886845">
    <property type="component" value="Unassembled WGS sequence"/>
</dbReference>
<protein>
    <submittedName>
        <fullName evidence="2">Uncharacterized protein</fullName>
    </submittedName>
</protein>
<feature type="transmembrane region" description="Helical" evidence="1">
    <location>
        <begin position="58"/>
        <end position="77"/>
    </location>
</feature>
<keyword evidence="1" id="KW-0472">Membrane</keyword>
<sequence>MAAFLLALLHLLALILLVRLTLPERFVLLNPYAATTGALLARLLNFVRAGVRLPDKPLCLFLLALDLAACAAALTRLGGPTLTVAGTAVFTFPARGFLGWLGLAALDFVGFYVALLAGAFLLRLWLLGRPLTGYAGELLRLAGRPFTGLGLPLQALVLFALALLYVAVAFVCADGVRYPLFEMVAQMGAKLPGGEAMPAFLRAEAFPAFLQAFLLAGMTVLNVLGQLRDYILLFWLILAVASLMGAAPMAYFLTDVLRLLCGRVPHLRLGPLDLSPLLAMVALGVAHGLLAGLFLFLVGALAHVV</sequence>
<keyword evidence="1" id="KW-0812">Transmembrane</keyword>
<feature type="transmembrane region" description="Helical" evidence="1">
    <location>
        <begin position="205"/>
        <end position="224"/>
    </location>
</feature>